<reference evidence="6" key="1">
    <citation type="journal article" date="2023" name="Plant J.">
        <title>The genome of the king protea, Protea cynaroides.</title>
        <authorList>
            <person name="Chang J."/>
            <person name="Duong T.A."/>
            <person name="Schoeman C."/>
            <person name="Ma X."/>
            <person name="Roodt D."/>
            <person name="Barker N."/>
            <person name="Li Z."/>
            <person name="Van de Peer Y."/>
            <person name="Mizrachi E."/>
        </authorList>
    </citation>
    <scope>NUCLEOTIDE SEQUENCE</scope>
    <source>
        <tissue evidence="6">Young leaves</tissue>
    </source>
</reference>
<proteinExistence type="inferred from homology"/>
<dbReference type="Pfam" id="PF13855">
    <property type="entry name" value="LRR_8"/>
    <property type="match status" value="2"/>
</dbReference>
<dbReference type="InterPro" id="IPR036388">
    <property type="entry name" value="WH-like_DNA-bd_sf"/>
</dbReference>
<dbReference type="Pfam" id="PF00931">
    <property type="entry name" value="NB-ARC"/>
    <property type="match status" value="1"/>
</dbReference>
<dbReference type="SUPFAM" id="SSF52058">
    <property type="entry name" value="L domain-like"/>
    <property type="match status" value="1"/>
</dbReference>
<evidence type="ECO:0000256" key="2">
    <source>
        <dbReference type="ARBA" id="ARBA00022737"/>
    </source>
</evidence>
<dbReference type="Gene3D" id="3.40.50.300">
    <property type="entry name" value="P-loop containing nucleotide triphosphate hydrolases"/>
    <property type="match status" value="1"/>
</dbReference>
<dbReference type="OrthoDB" id="1898799at2759"/>
<dbReference type="InterPro" id="IPR042197">
    <property type="entry name" value="Apaf_helical"/>
</dbReference>
<keyword evidence="7" id="KW-1185">Reference proteome</keyword>
<dbReference type="EMBL" id="JAMYWD010000007">
    <property type="protein sequence ID" value="KAJ4967582.1"/>
    <property type="molecule type" value="Genomic_DNA"/>
</dbReference>
<dbReference type="FunFam" id="3.40.50.300:FF:001091">
    <property type="entry name" value="Probable disease resistance protein At1g61300"/>
    <property type="match status" value="1"/>
</dbReference>
<dbReference type="PANTHER" id="PTHR33463">
    <property type="entry name" value="NB-ARC DOMAIN-CONTAINING PROTEIN-RELATED"/>
    <property type="match status" value="1"/>
</dbReference>
<accession>A0A9Q0KBT6</accession>
<feature type="domain" description="AAA+ ATPase" evidence="5">
    <location>
        <begin position="211"/>
        <end position="345"/>
    </location>
</feature>
<comment type="similarity">
    <text evidence="1">Belongs to the disease resistance NB-LRR family.</text>
</comment>
<dbReference type="PANTHER" id="PTHR33463:SF198">
    <property type="entry name" value="RPP4C3"/>
    <property type="match status" value="1"/>
</dbReference>
<dbReference type="PROSITE" id="PS51450">
    <property type="entry name" value="LRR"/>
    <property type="match status" value="1"/>
</dbReference>
<dbReference type="InterPro" id="IPR003593">
    <property type="entry name" value="AAA+_ATPase"/>
</dbReference>
<dbReference type="Proteomes" id="UP001141806">
    <property type="component" value="Unassembled WGS sequence"/>
</dbReference>
<dbReference type="GO" id="GO:0006952">
    <property type="term" value="P:defense response"/>
    <property type="evidence" value="ECO:0007669"/>
    <property type="project" value="UniProtKB-KW"/>
</dbReference>
<keyword evidence="4" id="KW-0067">ATP-binding</keyword>
<protein>
    <recommendedName>
        <fullName evidence="5">AAA+ ATPase domain-containing protein</fullName>
    </recommendedName>
</protein>
<dbReference type="InterPro" id="IPR032675">
    <property type="entry name" value="LRR_dom_sf"/>
</dbReference>
<dbReference type="Gene3D" id="1.10.8.430">
    <property type="entry name" value="Helical domain of apoptotic protease-activating factors"/>
    <property type="match status" value="1"/>
</dbReference>
<dbReference type="InterPro" id="IPR001611">
    <property type="entry name" value="Leu-rich_rpt"/>
</dbReference>
<organism evidence="6 7">
    <name type="scientific">Protea cynaroides</name>
    <dbReference type="NCBI Taxonomy" id="273540"/>
    <lineage>
        <taxon>Eukaryota</taxon>
        <taxon>Viridiplantae</taxon>
        <taxon>Streptophyta</taxon>
        <taxon>Embryophyta</taxon>
        <taxon>Tracheophyta</taxon>
        <taxon>Spermatophyta</taxon>
        <taxon>Magnoliopsida</taxon>
        <taxon>Proteales</taxon>
        <taxon>Proteaceae</taxon>
        <taxon>Protea</taxon>
    </lineage>
</organism>
<evidence type="ECO:0000259" key="5">
    <source>
        <dbReference type="SMART" id="SM00382"/>
    </source>
</evidence>
<dbReference type="InterPro" id="IPR057135">
    <property type="entry name" value="At4g27190-like_LRR"/>
</dbReference>
<dbReference type="SMART" id="SM00382">
    <property type="entry name" value="AAA"/>
    <property type="match status" value="1"/>
</dbReference>
<evidence type="ECO:0000256" key="4">
    <source>
        <dbReference type="ARBA" id="ARBA00022840"/>
    </source>
</evidence>
<gene>
    <name evidence="6" type="ORF">NE237_019431</name>
</gene>
<evidence type="ECO:0000313" key="6">
    <source>
        <dbReference type="EMBL" id="KAJ4967582.1"/>
    </source>
</evidence>
<name>A0A9Q0KBT6_9MAGN</name>
<dbReference type="AlphaFoldDB" id="A0A9Q0KBT6"/>
<evidence type="ECO:0000313" key="7">
    <source>
        <dbReference type="Proteomes" id="UP001141806"/>
    </source>
</evidence>
<dbReference type="InterPro" id="IPR027417">
    <property type="entry name" value="P-loop_NTPase"/>
</dbReference>
<keyword evidence="3" id="KW-0611">Plant defense</keyword>
<dbReference type="PRINTS" id="PR00364">
    <property type="entry name" value="DISEASERSIST"/>
</dbReference>
<keyword evidence="2" id="KW-0677">Repeat</keyword>
<dbReference type="Gene3D" id="1.10.10.10">
    <property type="entry name" value="Winged helix-like DNA-binding domain superfamily/Winged helix DNA-binding domain"/>
    <property type="match status" value="1"/>
</dbReference>
<dbReference type="Gene3D" id="3.80.10.10">
    <property type="entry name" value="Ribonuclease Inhibitor"/>
    <property type="match status" value="4"/>
</dbReference>
<dbReference type="InterPro" id="IPR002182">
    <property type="entry name" value="NB-ARC"/>
</dbReference>
<dbReference type="GO" id="GO:0005524">
    <property type="term" value="F:ATP binding"/>
    <property type="evidence" value="ECO:0007669"/>
    <property type="project" value="UniProtKB-KW"/>
</dbReference>
<keyword evidence="4" id="KW-0547">Nucleotide-binding</keyword>
<comment type="caution">
    <text evidence="6">The sequence shown here is derived from an EMBL/GenBank/DDBJ whole genome shotgun (WGS) entry which is preliminary data.</text>
</comment>
<evidence type="ECO:0000256" key="1">
    <source>
        <dbReference type="ARBA" id="ARBA00008894"/>
    </source>
</evidence>
<dbReference type="GO" id="GO:0043531">
    <property type="term" value="F:ADP binding"/>
    <property type="evidence" value="ECO:0007669"/>
    <property type="project" value="InterPro"/>
</dbReference>
<dbReference type="InterPro" id="IPR050905">
    <property type="entry name" value="Plant_NBS-LRR"/>
</dbReference>
<sequence length="1260" mass="142832">MAGNPDASKASSQMEQQESTMSRDVSLFLPLMIGLITSKVTTIDIVINAISEVIKYLVSPFMDHVSYLVYYKKNANDLREQMARLGELKADVQRSIDAAHMRGEVIKIVVENWLTRANEMQSKEMILNNTLEQNKGCLQGGCSMHYQVGKNAKQMIEQVKELLIEGRTFTTMLDPTPLPPSLETMQTLDFQVYDSTKLAMDQIMEALKREHVNMVGVYGLGGVGKTTLMKQMAKILERDGFFNHVVMVTVSQVPAWTKIQGEIAKNLGLKFTDDSLSVRARRLVDRLKGEKRILIVLDDLWKPLNLLEQIGIPYGNNCKIVLTTRLLEVCIQMETQFNVEVKVLLEGDAWILFKRAVGELIENDNTLHSVAKQIVRECGGLPLAIVIIGRALRAKDQSVWNDAASELMKMSSSPPDIQGMHEKVFRSIELSYNYLASEATKFCFLLCCMFPKDSSISENDLLPYVVGEGVFRDIASLYEVRNKLHTHMERLKGSCLLVDDCRRKGFVRMHDVIRDVSIWIASKEGHDFVVKSGRGLTQFQDRDEELGKCKRLSLMQNKITNLPNLLNCSQLVTLSLRDNNCLRKIPDAFFQGMKSLKTLDLEQTDICLIPSSLSSLTNLRVLLLSKYYCPHPLDVSLLGKLKKLQILDVNDSNVEKLPEEIGGLSNLKSLNLGDNKGLTIAPNILSRLSLLEELYLENSFHEWEMEGQSSEEDKARSSSSSKAVACLSEVASLSALSLTTLEIWVSNIKRWSAINIPIHWEKLTRFTVVLGSGVDRDEYYCNTNVFFSGVFIPQFSDRERMYLLERAERLGFSNCPGLKYILSVGARGLNNLRYLFVYDCDDIDEYILSCTTSFVVDDEAKDVSQIAFSRLERLELRGLPRLKAISNSRGPLPLPSRGGGGGGGGGFNNLRVLYVCACSILLTIIPSHLLAKLPNLEELCVGDCHGAIEVFNSKGLEEGQKATMSKLKQLKLDQLTSLRTIWEGIVSPLSLMNLEYIFLYDLRLKILFPLAMAQRLQQLKKLKIRFCEEMVEIMSMDEGNEDRVQGISSSSTTLHYLNPIFGNLRVLHLSDCGSLKHILPMSLAQGLIQLEELSITWCSNLEEIIVNDRDCNDDIQEKKTIFPRLRYLQLFKLPNLSMMSKGVLLCRHYYCWPSLETLKVWRCSNLKFLPVNLEMATKLRRIKVEEEWFNKLEWPEHDDDHQTDEDNKQFHLHRLRDRGVKLNAGQIILQQEHDIPVRFFAKEVVPLALITSSPPLLLTR</sequence>
<dbReference type="Pfam" id="PF23247">
    <property type="entry name" value="LRR_RPS2"/>
    <property type="match status" value="2"/>
</dbReference>
<dbReference type="SUPFAM" id="SSF52540">
    <property type="entry name" value="P-loop containing nucleoside triphosphate hydrolases"/>
    <property type="match status" value="1"/>
</dbReference>
<evidence type="ECO:0000256" key="3">
    <source>
        <dbReference type="ARBA" id="ARBA00022821"/>
    </source>
</evidence>